<organism evidence="1 2">
    <name type="scientific">Cinchona calisaya</name>
    <dbReference type="NCBI Taxonomy" id="153742"/>
    <lineage>
        <taxon>Eukaryota</taxon>
        <taxon>Viridiplantae</taxon>
        <taxon>Streptophyta</taxon>
        <taxon>Embryophyta</taxon>
        <taxon>Tracheophyta</taxon>
        <taxon>Spermatophyta</taxon>
        <taxon>Magnoliopsida</taxon>
        <taxon>eudicotyledons</taxon>
        <taxon>Gunneridae</taxon>
        <taxon>Pentapetalae</taxon>
        <taxon>asterids</taxon>
        <taxon>lamiids</taxon>
        <taxon>Gentianales</taxon>
        <taxon>Rubiaceae</taxon>
        <taxon>Cinchonoideae</taxon>
        <taxon>Cinchoneae</taxon>
        <taxon>Cinchona</taxon>
    </lineage>
</organism>
<sequence>MNIPWKYLSKMAGYNIKLNGVDIKATVVDQPTLVETGIAELKSRLVGDLKLAVIDLKKSSINPWHPHLMLIYVKDRCMIIDLGSISITKSLADFLIDRSIIFIGFKIDSKLHGLRSSLTVSSFINTAIKDSLMSAKGVEICDLAARVLKNPGLLTCGSIAEFVTKGGFDFKVEDDRNKHLPDCAATCFSAEEVKQAMHEAYICYSVANKLLSML</sequence>
<evidence type="ECO:0000313" key="1">
    <source>
        <dbReference type="EMBL" id="KAL3515930.1"/>
    </source>
</evidence>
<dbReference type="AlphaFoldDB" id="A0ABD2Z8X8"/>
<dbReference type="Proteomes" id="UP001630127">
    <property type="component" value="Unassembled WGS sequence"/>
</dbReference>
<gene>
    <name evidence="1" type="ORF">ACH5RR_022832</name>
</gene>
<evidence type="ECO:0000313" key="2">
    <source>
        <dbReference type="Proteomes" id="UP001630127"/>
    </source>
</evidence>
<evidence type="ECO:0008006" key="3">
    <source>
        <dbReference type="Google" id="ProtNLM"/>
    </source>
</evidence>
<keyword evidence="2" id="KW-1185">Reference proteome</keyword>
<accession>A0ABD2Z8X8</accession>
<dbReference type="InterPro" id="IPR012337">
    <property type="entry name" value="RNaseH-like_sf"/>
</dbReference>
<dbReference type="SUPFAM" id="SSF53098">
    <property type="entry name" value="Ribonuclease H-like"/>
    <property type="match status" value="1"/>
</dbReference>
<reference evidence="1 2" key="1">
    <citation type="submission" date="2024-11" db="EMBL/GenBank/DDBJ databases">
        <title>A near-complete genome assembly of Cinchona calisaya.</title>
        <authorList>
            <person name="Lian D.C."/>
            <person name="Zhao X.W."/>
            <person name="Wei L."/>
        </authorList>
    </citation>
    <scope>NUCLEOTIDE SEQUENCE [LARGE SCALE GENOMIC DNA]</scope>
    <source>
        <tissue evidence="1">Nenye</tissue>
    </source>
</reference>
<proteinExistence type="predicted"/>
<dbReference type="EMBL" id="JBJUIK010000010">
    <property type="protein sequence ID" value="KAL3515930.1"/>
    <property type="molecule type" value="Genomic_DNA"/>
</dbReference>
<protein>
    <recommendedName>
        <fullName evidence="3">3'-5' exonuclease domain-containing protein</fullName>
    </recommendedName>
</protein>
<name>A0ABD2Z8X8_9GENT</name>
<dbReference type="Gene3D" id="3.30.420.10">
    <property type="entry name" value="Ribonuclease H-like superfamily/Ribonuclease H"/>
    <property type="match status" value="1"/>
</dbReference>
<comment type="caution">
    <text evidence="1">The sequence shown here is derived from an EMBL/GenBank/DDBJ whole genome shotgun (WGS) entry which is preliminary data.</text>
</comment>
<dbReference type="InterPro" id="IPR036397">
    <property type="entry name" value="RNaseH_sf"/>
</dbReference>